<evidence type="ECO:0000313" key="1">
    <source>
        <dbReference type="EMBL" id="KAG0317394.1"/>
    </source>
</evidence>
<name>A0A9P6USJ4_9FUNG</name>
<gene>
    <name evidence="1" type="ORF">BGZ99_006319</name>
</gene>
<dbReference type="OrthoDB" id="416741at2759"/>
<dbReference type="AlphaFoldDB" id="A0A9P6USJ4"/>
<sequence length="76" mass="8471">MAVSTCNVTRGMVCLQSGLYRHILCMPNAEKSLKEAFKIARAEVELVKTTSADPDGAYWIHCKIPKMLVNVMESQI</sequence>
<keyword evidence="2" id="KW-1185">Reference proteome</keyword>
<dbReference type="Proteomes" id="UP000738325">
    <property type="component" value="Unassembled WGS sequence"/>
</dbReference>
<evidence type="ECO:0000313" key="2">
    <source>
        <dbReference type="Proteomes" id="UP000738325"/>
    </source>
</evidence>
<dbReference type="EMBL" id="JAAAIP010000425">
    <property type="protein sequence ID" value="KAG0317394.1"/>
    <property type="molecule type" value="Genomic_DNA"/>
</dbReference>
<organism evidence="1 2">
    <name type="scientific">Dissophora globulifera</name>
    <dbReference type="NCBI Taxonomy" id="979702"/>
    <lineage>
        <taxon>Eukaryota</taxon>
        <taxon>Fungi</taxon>
        <taxon>Fungi incertae sedis</taxon>
        <taxon>Mucoromycota</taxon>
        <taxon>Mortierellomycotina</taxon>
        <taxon>Mortierellomycetes</taxon>
        <taxon>Mortierellales</taxon>
        <taxon>Mortierellaceae</taxon>
        <taxon>Dissophora</taxon>
    </lineage>
</organism>
<comment type="caution">
    <text evidence="1">The sequence shown here is derived from an EMBL/GenBank/DDBJ whole genome shotgun (WGS) entry which is preliminary data.</text>
</comment>
<reference evidence="1" key="1">
    <citation type="journal article" date="2020" name="Fungal Divers.">
        <title>Resolving the Mortierellaceae phylogeny through synthesis of multi-gene phylogenetics and phylogenomics.</title>
        <authorList>
            <person name="Vandepol N."/>
            <person name="Liber J."/>
            <person name="Desiro A."/>
            <person name="Na H."/>
            <person name="Kennedy M."/>
            <person name="Barry K."/>
            <person name="Grigoriev I.V."/>
            <person name="Miller A.N."/>
            <person name="O'Donnell K."/>
            <person name="Stajich J.E."/>
            <person name="Bonito G."/>
        </authorList>
    </citation>
    <scope>NUCLEOTIDE SEQUENCE</scope>
    <source>
        <strain evidence="1">REB-010B</strain>
    </source>
</reference>
<accession>A0A9P6USJ4</accession>
<protein>
    <submittedName>
        <fullName evidence="1">Uncharacterized protein</fullName>
    </submittedName>
</protein>
<proteinExistence type="predicted"/>